<name>A0AAE0CCE0_9CHLO</name>
<accession>A0AAE0CCE0</accession>
<reference evidence="1 2" key="1">
    <citation type="journal article" date="2015" name="Genome Biol. Evol.">
        <title>Comparative Genomics of a Bacterivorous Green Alga Reveals Evolutionary Causalities and Consequences of Phago-Mixotrophic Mode of Nutrition.</title>
        <authorList>
            <person name="Burns J.A."/>
            <person name="Paasch A."/>
            <person name="Narechania A."/>
            <person name="Kim E."/>
        </authorList>
    </citation>
    <scope>NUCLEOTIDE SEQUENCE [LARGE SCALE GENOMIC DNA]</scope>
    <source>
        <strain evidence="1 2">PLY_AMNH</strain>
    </source>
</reference>
<keyword evidence="2" id="KW-1185">Reference proteome</keyword>
<gene>
    <name evidence="1" type="ORF">CYMTET_38229</name>
</gene>
<evidence type="ECO:0000313" key="2">
    <source>
        <dbReference type="Proteomes" id="UP001190700"/>
    </source>
</evidence>
<protein>
    <submittedName>
        <fullName evidence="1">Uncharacterized protein</fullName>
    </submittedName>
</protein>
<organism evidence="1 2">
    <name type="scientific">Cymbomonas tetramitiformis</name>
    <dbReference type="NCBI Taxonomy" id="36881"/>
    <lineage>
        <taxon>Eukaryota</taxon>
        <taxon>Viridiplantae</taxon>
        <taxon>Chlorophyta</taxon>
        <taxon>Pyramimonadophyceae</taxon>
        <taxon>Pyramimonadales</taxon>
        <taxon>Pyramimonadaceae</taxon>
        <taxon>Cymbomonas</taxon>
    </lineage>
</organism>
<dbReference type="Proteomes" id="UP001190700">
    <property type="component" value="Unassembled WGS sequence"/>
</dbReference>
<dbReference type="EMBL" id="LGRX02025394">
    <property type="protein sequence ID" value="KAK3252466.1"/>
    <property type="molecule type" value="Genomic_DNA"/>
</dbReference>
<sequence length="135" mass="14879">MGYPGPAKGRSVSRAVMGMSSLQVQVADEQWKDRTVRTWLPLRHVSAVHAHGLGMHPVGRAETELLQACAYVVFAFATFDRPDTGVSMLREHISVTNSIVLVVLHREKGGRHVRLKRKLTIPAAGVQGLVQLLQH</sequence>
<evidence type="ECO:0000313" key="1">
    <source>
        <dbReference type="EMBL" id="KAK3252466.1"/>
    </source>
</evidence>
<dbReference type="AlphaFoldDB" id="A0AAE0CCE0"/>
<proteinExistence type="predicted"/>
<comment type="caution">
    <text evidence="1">The sequence shown here is derived from an EMBL/GenBank/DDBJ whole genome shotgun (WGS) entry which is preliminary data.</text>
</comment>